<gene>
    <name evidence="2" type="ORF">CCACVL1_06351</name>
</gene>
<comment type="caution">
    <text evidence="2">The sequence shown here is derived from an EMBL/GenBank/DDBJ whole genome shotgun (WGS) entry which is preliminary data.</text>
</comment>
<dbReference type="Proteomes" id="UP000188268">
    <property type="component" value="Unassembled WGS sequence"/>
</dbReference>
<name>A0A1R3JG24_COCAP</name>
<accession>A0A1R3JG24</accession>
<dbReference type="EMBL" id="AWWV01008040">
    <property type="protein sequence ID" value="OMO93786.1"/>
    <property type="molecule type" value="Genomic_DNA"/>
</dbReference>
<evidence type="ECO:0000313" key="3">
    <source>
        <dbReference type="Proteomes" id="UP000188268"/>
    </source>
</evidence>
<keyword evidence="3" id="KW-1185">Reference proteome</keyword>
<organism evidence="2 3">
    <name type="scientific">Corchorus capsularis</name>
    <name type="common">Jute</name>
    <dbReference type="NCBI Taxonomy" id="210143"/>
    <lineage>
        <taxon>Eukaryota</taxon>
        <taxon>Viridiplantae</taxon>
        <taxon>Streptophyta</taxon>
        <taxon>Embryophyta</taxon>
        <taxon>Tracheophyta</taxon>
        <taxon>Spermatophyta</taxon>
        <taxon>Magnoliopsida</taxon>
        <taxon>eudicotyledons</taxon>
        <taxon>Gunneridae</taxon>
        <taxon>Pentapetalae</taxon>
        <taxon>rosids</taxon>
        <taxon>malvids</taxon>
        <taxon>Malvales</taxon>
        <taxon>Malvaceae</taxon>
        <taxon>Grewioideae</taxon>
        <taxon>Apeibeae</taxon>
        <taxon>Corchorus</taxon>
    </lineage>
</organism>
<evidence type="ECO:0000256" key="1">
    <source>
        <dbReference type="SAM" id="MobiDB-lite"/>
    </source>
</evidence>
<protein>
    <submittedName>
        <fullName evidence="2">Uncharacterized protein</fullName>
    </submittedName>
</protein>
<feature type="compositionally biased region" description="Polar residues" evidence="1">
    <location>
        <begin position="33"/>
        <end position="51"/>
    </location>
</feature>
<reference evidence="2 3" key="1">
    <citation type="submission" date="2013-09" db="EMBL/GenBank/DDBJ databases">
        <title>Corchorus capsularis genome sequencing.</title>
        <authorList>
            <person name="Alam M."/>
            <person name="Haque M.S."/>
            <person name="Islam M.S."/>
            <person name="Emdad E.M."/>
            <person name="Islam M.M."/>
            <person name="Ahmed B."/>
            <person name="Halim A."/>
            <person name="Hossen Q.M.M."/>
            <person name="Hossain M.Z."/>
            <person name="Ahmed R."/>
            <person name="Khan M.M."/>
            <person name="Islam R."/>
            <person name="Rashid M.M."/>
            <person name="Khan S.A."/>
            <person name="Rahman M.S."/>
            <person name="Alam M."/>
        </authorList>
    </citation>
    <scope>NUCLEOTIDE SEQUENCE [LARGE SCALE GENOMIC DNA]</scope>
    <source>
        <strain evidence="3">cv. CVL-1</strain>
        <tissue evidence="2">Whole seedling</tissue>
    </source>
</reference>
<proteinExistence type="predicted"/>
<sequence length="124" mass="13894">MKLMIMFMKIAAVIESEEKYSIVCDGEEKKGTTFRNGSANQNNSRDNNQEGNKAPTFLSFHGRRAPGPSLIRALLTISIRGLLLCSAVPRGGDVASLRLGFEQGRGRRCSGLGFSRRYWVRWRK</sequence>
<dbReference type="Gramene" id="OMO93786">
    <property type="protein sequence ID" value="OMO93786"/>
    <property type="gene ID" value="CCACVL1_06351"/>
</dbReference>
<dbReference type="AlphaFoldDB" id="A0A1R3JG24"/>
<feature type="region of interest" description="Disordered" evidence="1">
    <location>
        <begin position="31"/>
        <end position="57"/>
    </location>
</feature>
<evidence type="ECO:0000313" key="2">
    <source>
        <dbReference type="EMBL" id="OMO93786.1"/>
    </source>
</evidence>